<dbReference type="CDD" id="cd00093">
    <property type="entry name" value="HTH_XRE"/>
    <property type="match status" value="1"/>
</dbReference>
<reference evidence="2" key="1">
    <citation type="submission" date="2024-05" db="EMBL/GenBank/DDBJ databases">
        <title>30 novel species of actinomycetes from the DSMZ collection.</title>
        <authorList>
            <person name="Nouioui I."/>
        </authorList>
    </citation>
    <scope>NUCLEOTIDE SEQUENCE</scope>
    <source>
        <strain evidence="2">DSM 40473</strain>
    </source>
</reference>
<dbReference type="Pfam" id="PF19054">
    <property type="entry name" value="DUF5753"/>
    <property type="match status" value="1"/>
</dbReference>
<dbReference type="Pfam" id="PF13560">
    <property type="entry name" value="HTH_31"/>
    <property type="match status" value="1"/>
</dbReference>
<dbReference type="PROSITE" id="PS50943">
    <property type="entry name" value="HTH_CROC1"/>
    <property type="match status" value="1"/>
</dbReference>
<sequence>MPPRTNPTARQVRLGAELRKLRECAGVAAGEAARVVGVDQGKMSLYESGRTAVSEERLRRLASHYGVPDAALVDALVAMATERRRGWWEKYRSVIAQPLLDLAEMEHHAVRLRSLQVVHMPGLLQTEAYARAVYSNNSHELLPQELDAIVDFRMKRRQILDREAPPRLDVLVHEAALRIKVGDSRVLREQIAFILETSERPGVSVRVIPFAADGFGGASYAMLYAEAAVRQLDTVQFDAVHHSVFVGEEDRLVDYRRVLTAVEGLALTPAASRDLMRCIAREA</sequence>
<dbReference type="InterPro" id="IPR010982">
    <property type="entry name" value="Lambda_DNA-bd_dom_sf"/>
</dbReference>
<keyword evidence="3" id="KW-1185">Reference proteome</keyword>
<dbReference type="InterPro" id="IPR001387">
    <property type="entry name" value="Cro/C1-type_HTH"/>
</dbReference>
<evidence type="ECO:0000313" key="2">
    <source>
        <dbReference type="EMBL" id="MDT0451430.1"/>
    </source>
</evidence>
<protein>
    <submittedName>
        <fullName evidence="2">Helix-turn-helix transcriptional regulator</fullName>
    </submittedName>
</protein>
<dbReference type="RefSeq" id="WP_311612834.1">
    <property type="nucleotide sequence ID" value="NZ_JAVRFI010000013.1"/>
</dbReference>
<gene>
    <name evidence="2" type="ORF">RM609_20390</name>
</gene>
<dbReference type="SMART" id="SM00530">
    <property type="entry name" value="HTH_XRE"/>
    <property type="match status" value="1"/>
</dbReference>
<evidence type="ECO:0000259" key="1">
    <source>
        <dbReference type="PROSITE" id="PS50943"/>
    </source>
</evidence>
<dbReference type="InterPro" id="IPR043917">
    <property type="entry name" value="DUF5753"/>
</dbReference>
<name>A0ABU2STU7_9ACTN</name>
<comment type="caution">
    <text evidence="2">The sequence shown here is derived from an EMBL/GenBank/DDBJ whole genome shotgun (WGS) entry which is preliminary data.</text>
</comment>
<feature type="domain" description="HTH cro/C1-type" evidence="1">
    <location>
        <begin position="18"/>
        <end position="72"/>
    </location>
</feature>
<dbReference type="Gene3D" id="1.10.260.40">
    <property type="entry name" value="lambda repressor-like DNA-binding domains"/>
    <property type="match status" value="1"/>
</dbReference>
<proteinExistence type="predicted"/>
<dbReference type="SUPFAM" id="SSF47413">
    <property type="entry name" value="lambda repressor-like DNA-binding domains"/>
    <property type="match status" value="1"/>
</dbReference>
<accession>A0ABU2STU7</accession>
<evidence type="ECO:0000313" key="3">
    <source>
        <dbReference type="Proteomes" id="UP001180531"/>
    </source>
</evidence>
<dbReference type="Proteomes" id="UP001180531">
    <property type="component" value="Unassembled WGS sequence"/>
</dbReference>
<dbReference type="EMBL" id="JAVRFI010000013">
    <property type="protein sequence ID" value="MDT0451430.1"/>
    <property type="molecule type" value="Genomic_DNA"/>
</dbReference>
<organism evidence="2 3">
    <name type="scientific">Streptomyces hesseae</name>
    <dbReference type="NCBI Taxonomy" id="3075519"/>
    <lineage>
        <taxon>Bacteria</taxon>
        <taxon>Bacillati</taxon>
        <taxon>Actinomycetota</taxon>
        <taxon>Actinomycetes</taxon>
        <taxon>Kitasatosporales</taxon>
        <taxon>Streptomycetaceae</taxon>
        <taxon>Streptomyces</taxon>
    </lineage>
</organism>